<dbReference type="AlphaFoldDB" id="A0A6C2UTW9"/>
<evidence type="ECO:0008006" key="5">
    <source>
        <dbReference type="Google" id="ProtNLM"/>
    </source>
</evidence>
<feature type="chain" id="PRO_5025366951" description="Outer membrane protein assembly factor BamD" evidence="2">
    <location>
        <begin position="29"/>
        <end position="1020"/>
    </location>
</feature>
<evidence type="ECO:0000313" key="4">
    <source>
        <dbReference type="Proteomes" id="UP000346198"/>
    </source>
</evidence>
<keyword evidence="4" id="KW-1185">Reference proteome</keyword>
<organism evidence="3 4">
    <name type="scientific">Pontiella sulfatireligans</name>
    <dbReference type="NCBI Taxonomy" id="2750658"/>
    <lineage>
        <taxon>Bacteria</taxon>
        <taxon>Pseudomonadati</taxon>
        <taxon>Kiritimatiellota</taxon>
        <taxon>Kiritimatiellia</taxon>
        <taxon>Kiritimatiellales</taxon>
        <taxon>Pontiellaceae</taxon>
        <taxon>Pontiella</taxon>
    </lineage>
</organism>
<dbReference type="PANTHER" id="PTHR12558:SF13">
    <property type="entry name" value="CELL DIVISION CYCLE PROTEIN 27 HOMOLOG"/>
    <property type="match status" value="1"/>
</dbReference>
<dbReference type="InterPro" id="IPR011990">
    <property type="entry name" value="TPR-like_helical_dom_sf"/>
</dbReference>
<dbReference type="RefSeq" id="WP_136064178.1">
    <property type="nucleotide sequence ID" value="NZ_CAAHFH010000002.1"/>
</dbReference>
<feature type="signal peptide" evidence="2">
    <location>
        <begin position="1"/>
        <end position="28"/>
    </location>
</feature>
<evidence type="ECO:0000256" key="1">
    <source>
        <dbReference type="SAM" id="MobiDB-lite"/>
    </source>
</evidence>
<name>A0A6C2UTW9_9BACT</name>
<feature type="region of interest" description="Disordered" evidence="1">
    <location>
        <begin position="1001"/>
        <end position="1020"/>
    </location>
</feature>
<dbReference type="SMART" id="SM00028">
    <property type="entry name" value="TPR"/>
    <property type="match status" value="10"/>
</dbReference>
<dbReference type="EMBL" id="CAAHFH010000002">
    <property type="protein sequence ID" value="VGO22657.1"/>
    <property type="molecule type" value="Genomic_DNA"/>
</dbReference>
<keyword evidence="2" id="KW-0732">Signal</keyword>
<proteinExistence type="predicted"/>
<protein>
    <recommendedName>
        <fullName evidence="5">Outer membrane protein assembly factor BamD</fullName>
    </recommendedName>
</protein>
<gene>
    <name evidence="3" type="ORF">SCARR_04752</name>
</gene>
<accession>A0A6C2UTW9</accession>
<dbReference type="Pfam" id="PF13174">
    <property type="entry name" value="TPR_6"/>
    <property type="match status" value="1"/>
</dbReference>
<dbReference type="InterPro" id="IPR019734">
    <property type="entry name" value="TPR_rpt"/>
</dbReference>
<dbReference type="Pfam" id="PF13181">
    <property type="entry name" value="TPR_8"/>
    <property type="match status" value="1"/>
</dbReference>
<evidence type="ECO:0000313" key="3">
    <source>
        <dbReference type="EMBL" id="VGO22657.1"/>
    </source>
</evidence>
<dbReference type="SUPFAM" id="SSF48452">
    <property type="entry name" value="TPR-like"/>
    <property type="match status" value="5"/>
</dbReference>
<sequence>MRFTKKISLNGMVRALILVFVLCGHGFAANEGPTPAEILKEAMMHMGKEEYDDASALMYMYLSEVEESKAPRVIAIAQDIRFKLASILLKTERMDEAAPVLQEYIEYPLGKFQRLSRKMLATCLYEIEDYEGAVTACTNALYYNENPILEAKKFVAKDDDDDEEESSRFKQKEEEEPEYTQQELNELYLTLAESYYDLEQWTECIPPFEYVIAQAPNEQRKGYAIMQVINALIEIPDFARITAWIPQLYRTSARYDIRVNLALMNAAAALYEAGEYDSALPLYRMIMPRDELVTYQESRIRDIRISVGLPPEPGAEMTEDEKMLFGVVDDPAAPSQEEVKPKALVDQENLIYALKELPPYELDVQYRMADLYKTVDRYWESLRFFDVVFEADPKSEIGERCIFEMVETLIDEVNEPAEAERRGFDYMAKYPEGMTPRQIAYTLNGYYQKTNDMKAVKALKPYLDGLVRTNDETIVKYDTELYFMQGVADLVLQDYEGSEKSFRYVLDEFPGSHQEANSLYWYGMSKLFLQKYESAFPDFEKYIKKHATETYVDECSFQGGICLFGMERYDEAMERFSYVISTYPDSSVYPEACSMRGDIYGSRGELDAAVDDYTRAVAAAKKVNQATYATFQMAEVYEAEDKYDDIIRTVESYLDVWDEEADIAKALFWIGKTKIQQKKIDEAVKTYVDAIVKYGSDVRQDGVDLMIAELVKVSAIYLDTEQQNKLKADLQAGIDENDDLTLQLRLRVLQSKLDMTETELGKQLIQELSDLENASPPVLACICDASFEMEDYSRAEELLLIFITKFEDSDYMRAAFKLRAYGQYAEKDYEGALHTIEEAQEHYGTEYDVAWAQLMKAQVLLDQGKVDEAREANMNLLSVPSWRGAPVAQATFQLGQVEEKAGDYLKAFGFYQRAYFQYKGHAGGYWAAEGYLASARCLKKLGLSNDARNTYRAMLFDPYVSDLPQSEEAREVLGAGEVAEIAAYIESGGTSNITINVEVEKTAEGAEPVESSKPSTEEGA</sequence>
<dbReference type="PANTHER" id="PTHR12558">
    <property type="entry name" value="CELL DIVISION CYCLE 16,23,27"/>
    <property type="match status" value="1"/>
</dbReference>
<dbReference type="Pfam" id="PF13432">
    <property type="entry name" value="TPR_16"/>
    <property type="match status" value="1"/>
</dbReference>
<reference evidence="3 4" key="1">
    <citation type="submission" date="2019-04" db="EMBL/GenBank/DDBJ databases">
        <authorList>
            <person name="Van Vliet M D."/>
        </authorList>
    </citation>
    <scope>NUCLEOTIDE SEQUENCE [LARGE SCALE GENOMIC DNA]</scope>
    <source>
        <strain evidence="3 4">F21</strain>
    </source>
</reference>
<feature type="region of interest" description="Disordered" evidence="1">
    <location>
        <begin position="155"/>
        <end position="178"/>
    </location>
</feature>
<dbReference type="Proteomes" id="UP000346198">
    <property type="component" value="Unassembled WGS sequence"/>
</dbReference>
<dbReference type="Gene3D" id="1.25.40.10">
    <property type="entry name" value="Tetratricopeptide repeat domain"/>
    <property type="match status" value="6"/>
</dbReference>
<evidence type="ECO:0000256" key="2">
    <source>
        <dbReference type="SAM" id="SignalP"/>
    </source>
</evidence>